<feature type="transmembrane region" description="Helical" evidence="2">
    <location>
        <begin position="34"/>
        <end position="56"/>
    </location>
</feature>
<gene>
    <name evidence="4" type="ORF">E4656_14545</name>
</gene>
<evidence type="ECO:0000313" key="5">
    <source>
        <dbReference type="Proteomes" id="UP000297475"/>
    </source>
</evidence>
<dbReference type="PANTHER" id="PTHR43156">
    <property type="entry name" value="STAGE II SPORULATION PROTEIN E-RELATED"/>
    <property type="match status" value="1"/>
</dbReference>
<keyword evidence="2" id="KW-0472">Membrane</keyword>
<evidence type="ECO:0000256" key="2">
    <source>
        <dbReference type="SAM" id="Phobius"/>
    </source>
</evidence>
<organism evidence="4 5">
    <name type="scientific">Natronospirillum operosum</name>
    <dbReference type="NCBI Taxonomy" id="2759953"/>
    <lineage>
        <taxon>Bacteria</taxon>
        <taxon>Pseudomonadati</taxon>
        <taxon>Pseudomonadota</taxon>
        <taxon>Gammaproteobacteria</taxon>
        <taxon>Oceanospirillales</taxon>
        <taxon>Natronospirillaceae</taxon>
        <taxon>Natronospirillum</taxon>
    </lineage>
</organism>
<dbReference type="Gene3D" id="3.60.40.10">
    <property type="entry name" value="PPM-type phosphatase domain"/>
    <property type="match status" value="1"/>
</dbReference>
<keyword evidence="2" id="KW-0812">Transmembrane</keyword>
<evidence type="ECO:0000256" key="1">
    <source>
        <dbReference type="ARBA" id="ARBA00022801"/>
    </source>
</evidence>
<dbReference type="SUPFAM" id="SSF81606">
    <property type="entry name" value="PP2C-like"/>
    <property type="match status" value="1"/>
</dbReference>
<dbReference type="InterPro" id="IPR036457">
    <property type="entry name" value="PPM-type-like_dom_sf"/>
</dbReference>
<evidence type="ECO:0000313" key="4">
    <source>
        <dbReference type="EMBL" id="TGG92094.1"/>
    </source>
</evidence>
<accession>A0A4Z0W463</accession>
<keyword evidence="5" id="KW-1185">Reference proteome</keyword>
<keyword evidence="1" id="KW-0378">Hydrolase</keyword>
<dbReference type="InterPro" id="IPR001932">
    <property type="entry name" value="PPM-type_phosphatase-like_dom"/>
</dbReference>
<dbReference type="AlphaFoldDB" id="A0A4Z0W463"/>
<sequence length="468" mass="51270">MKRHQIQSEVSEAVSRNNFQLYQTDLVHKWLRTVTALVFGLVPLFFLLDIIMLPAALIPQFAAYRAVSTALALGQYLIIRNTPPGRLSYLHGYFASMQVGSVIALMTVALGGFDHGYYAGLILVIIGVSLVLPWRGKHTAVNAAVIVAMYLGFNLYYSQPYDPALLANNLFFLVSAGIIAVAISELRHRLIANEFNLMVELKQARDSLWGEMELAKDIQMSLLPKNLDLPGYDIAASMQPALEVGGDYYEVVETRSGARYVAIGDVAGHGLSAGLIMMMVQTSLQTVLKADPDCSPVKALETINGALRANVCRMGSDHYMTLSILKLGADSMEVAGHHQDILLYRSASRSLEVVPTTGTWLGIIDSLEGFHLPVHIPIKTGDVVMLFTDGLTEATDKNGALFGQQQLEHIFLKHAISAPTELADRIQRSIQNYQHEQNDDMTLLVLRKTEEQNGATGSVASDLKEVGS</sequence>
<dbReference type="RefSeq" id="WP_135484023.1">
    <property type="nucleotide sequence ID" value="NZ_SRMF01000006.1"/>
</dbReference>
<dbReference type="EMBL" id="SRMF01000006">
    <property type="protein sequence ID" value="TGG92094.1"/>
    <property type="molecule type" value="Genomic_DNA"/>
</dbReference>
<dbReference type="Proteomes" id="UP000297475">
    <property type="component" value="Unassembled WGS sequence"/>
</dbReference>
<evidence type="ECO:0000259" key="3">
    <source>
        <dbReference type="SMART" id="SM00331"/>
    </source>
</evidence>
<name>A0A4Z0W463_9GAMM</name>
<dbReference type="Pfam" id="PF07228">
    <property type="entry name" value="SpoIIE"/>
    <property type="match status" value="1"/>
</dbReference>
<dbReference type="OrthoDB" id="9811749at2"/>
<dbReference type="GO" id="GO:0016791">
    <property type="term" value="F:phosphatase activity"/>
    <property type="evidence" value="ECO:0007669"/>
    <property type="project" value="TreeGrafter"/>
</dbReference>
<feature type="domain" description="PPM-type phosphatase" evidence="3">
    <location>
        <begin position="229"/>
        <end position="448"/>
    </location>
</feature>
<feature type="transmembrane region" description="Helical" evidence="2">
    <location>
        <begin position="116"/>
        <end position="134"/>
    </location>
</feature>
<dbReference type="PANTHER" id="PTHR43156:SF2">
    <property type="entry name" value="STAGE II SPORULATION PROTEIN E"/>
    <property type="match status" value="1"/>
</dbReference>
<keyword evidence="2" id="KW-1133">Transmembrane helix</keyword>
<dbReference type="InterPro" id="IPR052016">
    <property type="entry name" value="Bact_Sigma-Reg"/>
</dbReference>
<comment type="caution">
    <text evidence="4">The sequence shown here is derived from an EMBL/GenBank/DDBJ whole genome shotgun (WGS) entry which is preliminary data.</text>
</comment>
<reference evidence="4 5" key="1">
    <citation type="submission" date="2019-04" db="EMBL/GenBank/DDBJ databases">
        <title>Natronospirillum operosus gen. nov., sp. nov., a haloalkaliphilic satellite isolated from decaying biomass of laboratory culture of cyanobacterium Geitlerinema sp. and proposal of Natronospirillaceae fam. nov. and Saccharospirillaceae fam. nov.</title>
        <authorList>
            <person name="Kevbrin V."/>
            <person name="Boltyanskaya Y."/>
            <person name="Koziaeva V."/>
            <person name="Grouzdev D.S."/>
            <person name="Park M."/>
            <person name="Cho J."/>
        </authorList>
    </citation>
    <scope>NUCLEOTIDE SEQUENCE [LARGE SCALE GENOMIC DNA]</scope>
    <source>
        <strain evidence="4 5">G-116</strain>
    </source>
</reference>
<protein>
    <submittedName>
        <fullName evidence="4">LacI family transcriptional regulator</fullName>
    </submittedName>
</protein>
<feature type="transmembrane region" description="Helical" evidence="2">
    <location>
        <begin position="141"/>
        <end position="158"/>
    </location>
</feature>
<proteinExistence type="predicted"/>
<feature type="transmembrane region" description="Helical" evidence="2">
    <location>
        <begin position="164"/>
        <end position="183"/>
    </location>
</feature>
<feature type="transmembrane region" description="Helical" evidence="2">
    <location>
        <begin position="91"/>
        <end position="110"/>
    </location>
</feature>
<dbReference type="SMART" id="SM00331">
    <property type="entry name" value="PP2C_SIG"/>
    <property type="match status" value="1"/>
</dbReference>